<sequence>KTNEPLGDWGRHVPTPKCSVNKMEYDNGDQMKYQGKTIITIKRKLKNKWQITER</sequence>
<dbReference type="AlphaFoldDB" id="A0AAD7ZXT4"/>
<evidence type="ECO:0000313" key="2">
    <source>
        <dbReference type="Proteomes" id="UP001233999"/>
    </source>
</evidence>
<feature type="non-terminal residue" evidence="1">
    <location>
        <position position="54"/>
    </location>
</feature>
<gene>
    <name evidence="1" type="ORF">L9F63_028097</name>
</gene>
<accession>A0AAD7ZXT4</accession>
<dbReference type="EMBL" id="JASPKZ010005495">
    <property type="protein sequence ID" value="KAJ9588600.1"/>
    <property type="molecule type" value="Genomic_DNA"/>
</dbReference>
<comment type="caution">
    <text evidence="1">The sequence shown here is derived from an EMBL/GenBank/DDBJ whole genome shotgun (WGS) entry which is preliminary data.</text>
</comment>
<feature type="non-terminal residue" evidence="1">
    <location>
        <position position="1"/>
    </location>
</feature>
<proteinExistence type="predicted"/>
<organism evidence="1 2">
    <name type="scientific">Diploptera punctata</name>
    <name type="common">Pacific beetle cockroach</name>
    <dbReference type="NCBI Taxonomy" id="6984"/>
    <lineage>
        <taxon>Eukaryota</taxon>
        <taxon>Metazoa</taxon>
        <taxon>Ecdysozoa</taxon>
        <taxon>Arthropoda</taxon>
        <taxon>Hexapoda</taxon>
        <taxon>Insecta</taxon>
        <taxon>Pterygota</taxon>
        <taxon>Neoptera</taxon>
        <taxon>Polyneoptera</taxon>
        <taxon>Dictyoptera</taxon>
        <taxon>Blattodea</taxon>
        <taxon>Blaberoidea</taxon>
        <taxon>Blaberidae</taxon>
        <taxon>Diplopterinae</taxon>
        <taxon>Diploptera</taxon>
    </lineage>
</organism>
<dbReference type="Proteomes" id="UP001233999">
    <property type="component" value="Unassembled WGS sequence"/>
</dbReference>
<protein>
    <submittedName>
        <fullName evidence="1">Uncharacterized protein</fullName>
    </submittedName>
</protein>
<name>A0AAD7ZXT4_DIPPU</name>
<keyword evidence="2" id="KW-1185">Reference proteome</keyword>
<evidence type="ECO:0000313" key="1">
    <source>
        <dbReference type="EMBL" id="KAJ9588600.1"/>
    </source>
</evidence>
<reference evidence="1" key="1">
    <citation type="journal article" date="2023" name="IScience">
        <title>Live-bearing cockroach genome reveals convergent evolutionary mechanisms linked to viviparity in insects and beyond.</title>
        <authorList>
            <person name="Fouks B."/>
            <person name="Harrison M.C."/>
            <person name="Mikhailova A.A."/>
            <person name="Marchal E."/>
            <person name="English S."/>
            <person name="Carruthers M."/>
            <person name="Jennings E.C."/>
            <person name="Chiamaka E.L."/>
            <person name="Frigard R.A."/>
            <person name="Pippel M."/>
            <person name="Attardo G.M."/>
            <person name="Benoit J.B."/>
            <person name="Bornberg-Bauer E."/>
            <person name="Tobe S.S."/>
        </authorList>
    </citation>
    <scope>NUCLEOTIDE SEQUENCE</scope>
    <source>
        <strain evidence="1">Stay&amp;Tobe</strain>
    </source>
</reference>
<reference evidence="1" key="2">
    <citation type="submission" date="2023-05" db="EMBL/GenBank/DDBJ databases">
        <authorList>
            <person name="Fouks B."/>
        </authorList>
    </citation>
    <scope>NUCLEOTIDE SEQUENCE</scope>
    <source>
        <strain evidence="1">Stay&amp;Tobe</strain>
        <tissue evidence="1">Testes</tissue>
    </source>
</reference>